<evidence type="ECO:0000313" key="1">
    <source>
        <dbReference type="EMBL" id="MFC0212113.1"/>
    </source>
</evidence>
<dbReference type="EMBL" id="JBHLWN010000026">
    <property type="protein sequence ID" value="MFC0212113.1"/>
    <property type="molecule type" value="Genomic_DNA"/>
</dbReference>
<evidence type="ECO:0000313" key="2">
    <source>
        <dbReference type="Proteomes" id="UP001589776"/>
    </source>
</evidence>
<accession>A0ABV6DHJ1</accession>
<keyword evidence="2" id="KW-1185">Reference proteome</keyword>
<sequence>MYFFSREHERRFNELCERDNTHIKDIERRSLFYIFSGNELLYKNIDLLYDFEEHAIRLEVYEQPFLTSGIRSLIDLAFHLYGSGAECEIRFLFNTLDRRNSILALSAIKYRFQIPVEIMDETLVAFLSDRDNQHKKW</sequence>
<gene>
    <name evidence="1" type="ORF">ACFFK0_06530</name>
</gene>
<dbReference type="InterPro" id="IPR045721">
    <property type="entry name" value="DUF6075"/>
</dbReference>
<dbReference type="RefSeq" id="WP_377469201.1">
    <property type="nucleotide sequence ID" value="NZ_JBHLWN010000026.1"/>
</dbReference>
<comment type="caution">
    <text evidence="1">The sequence shown here is derived from an EMBL/GenBank/DDBJ whole genome shotgun (WGS) entry which is preliminary data.</text>
</comment>
<name>A0ABV6DHJ1_9BACL</name>
<protein>
    <submittedName>
        <fullName evidence="1">DUF6075 family protein</fullName>
    </submittedName>
</protein>
<dbReference type="Pfam" id="PF19552">
    <property type="entry name" value="DUF6075"/>
    <property type="match status" value="1"/>
</dbReference>
<organism evidence="1 2">
    <name type="scientific">Paenibacillus chartarius</name>
    <dbReference type="NCBI Taxonomy" id="747481"/>
    <lineage>
        <taxon>Bacteria</taxon>
        <taxon>Bacillati</taxon>
        <taxon>Bacillota</taxon>
        <taxon>Bacilli</taxon>
        <taxon>Bacillales</taxon>
        <taxon>Paenibacillaceae</taxon>
        <taxon>Paenibacillus</taxon>
    </lineage>
</organism>
<dbReference type="Proteomes" id="UP001589776">
    <property type="component" value="Unassembled WGS sequence"/>
</dbReference>
<proteinExistence type="predicted"/>
<reference evidence="1 2" key="1">
    <citation type="submission" date="2024-09" db="EMBL/GenBank/DDBJ databases">
        <authorList>
            <person name="Sun Q."/>
            <person name="Mori K."/>
        </authorList>
    </citation>
    <scope>NUCLEOTIDE SEQUENCE [LARGE SCALE GENOMIC DNA]</scope>
    <source>
        <strain evidence="1 2">CCM 7759</strain>
    </source>
</reference>